<gene>
    <name evidence="2" type="ORF">D5H75_15405</name>
</gene>
<dbReference type="Proteomes" id="UP000265768">
    <property type="component" value="Unassembled WGS sequence"/>
</dbReference>
<accession>A0A3A4AX13</accession>
<feature type="compositionally biased region" description="Basic residues" evidence="1">
    <location>
        <begin position="20"/>
        <end position="35"/>
    </location>
</feature>
<reference evidence="2 3" key="1">
    <citation type="submission" date="2018-09" db="EMBL/GenBank/DDBJ databases">
        <title>YIM 75507 draft genome.</title>
        <authorList>
            <person name="Tang S."/>
            <person name="Feng Y."/>
        </authorList>
    </citation>
    <scope>NUCLEOTIDE SEQUENCE [LARGE SCALE GENOMIC DNA]</scope>
    <source>
        <strain evidence="2 3">YIM 75507</strain>
    </source>
</reference>
<evidence type="ECO:0000313" key="2">
    <source>
        <dbReference type="EMBL" id="RJL32837.1"/>
    </source>
</evidence>
<dbReference type="EMBL" id="QZEY01000004">
    <property type="protein sequence ID" value="RJL32837.1"/>
    <property type="molecule type" value="Genomic_DNA"/>
</dbReference>
<proteinExistence type="predicted"/>
<name>A0A3A4AX13_9ACTN</name>
<dbReference type="AlphaFoldDB" id="A0A3A4AX13"/>
<evidence type="ECO:0000313" key="3">
    <source>
        <dbReference type="Proteomes" id="UP000265768"/>
    </source>
</evidence>
<comment type="caution">
    <text evidence="2">The sequence shown here is derived from an EMBL/GenBank/DDBJ whole genome shotgun (WGS) entry which is preliminary data.</text>
</comment>
<organism evidence="2 3">
    <name type="scientific">Bailinhaonella thermotolerans</name>
    <dbReference type="NCBI Taxonomy" id="1070861"/>
    <lineage>
        <taxon>Bacteria</taxon>
        <taxon>Bacillati</taxon>
        <taxon>Actinomycetota</taxon>
        <taxon>Actinomycetes</taxon>
        <taxon>Streptosporangiales</taxon>
        <taxon>Streptosporangiaceae</taxon>
        <taxon>Bailinhaonella</taxon>
    </lineage>
</organism>
<sequence>MHGYAYADNSPVTSSDPRRPPPRRLPLHVLLRRPQHQMGPPQHEAPQGHDHQRPGGDNDRYTRRYPATGKQKPSCFLCGIGNWVNNTARNVSNWVSEHKTVIVSTVVGVAVTAGCLALTAGVGSIGCAALGGAASSATSYMMDTPAEQQNILDAAVATFTGAALGALGGAVAGKVRGFLAGKLSGRAASTVAKASPALRPPPELPRRNWSPARGARIMDSYMNR</sequence>
<feature type="compositionally biased region" description="Basic and acidic residues" evidence="1">
    <location>
        <begin position="46"/>
        <end position="62"/>
    </location>
</feature>
<feature type="region of interest" description="Disordered" evidence="1">
    <location>
        <begin position="1"/>
        <end position="67"/>
    </location>
</feature>
<keyword evidence="3" id="KW-1185">Reference proteome</keyword>
<protein>
    <submittedName>
        <fullName evidence="2">Uncharacterized protein</fullName>
    </submittedName>
</protein>
<evidence type="ECO:0000256" key="1">
    <source>
        <dbReference type="SAM" id="MobiDB-lite"/>
    </source>
</evidence>